<evidence type="ECO:0000313" key="15">
    <source>
        <dbReference type="RefSeq" id="XP_030642961.1"/>
    </source>
</evidence>
<dbReference type="CDD" id="cd00053">
    <property type="entry name" value="EGF"/>
    <property type="match status" value="1"/>
</dbReference>
<feature type="compositionally biased region" description="Low complexity" evidence="10">
    <location>
        <begin position="347"/>
        <end position="366"/>
    </location>
</feature>
<keyword evidence="11" id="KW-0812">Transmembrane</keyword>
<accession>A0A6J2WHZ1</accession>
<dbReference type="GO" id="GO:0030855">
    <property type="term" value="P:epithelial cell differentiation"/>
    <property type="evidence" value="ECO:0007669"/>
    <property type="project" value="UniProtKB-ARBA"/>
</dbReference>
<evidence type="ECO:0000256" key="10">
    <source>
        <dbReference type="SAM" id="MobiDB-lite"/>
    </source>
</evidence>
<feature type="compositionally biased region" description="Polar residues" evidence="10">
    <location>
        <begin position="213"/>
        <end position="276"/>
    </location>
</feature>
<dbReference type="PANTHER" id="PTHR24037">
    <property type="entry name" value="HEART DEVELOPMENT PROTEIN WITH EGF-LIKE DOMAINS 1"/>
    <property type="match status" value="1"/>
</dbReference>
<feature type="compositionally biased region" description="Polar residues" evidence="10">
    <location>
        <begin position="432"/>
        <end position="451"/>
    </location>
</feature>
<keyword evidence="14" id="KW-1185">Reference proteome</keyword>
<feature type="chain" id="PRO_5026663570" evidence="12">
    <location>
        <begin position="25"/>
        <end position="1009"/>
    </location>
</feature>
<dbReference type="Proteomes" id="UP000504632">
    <property type="component" value="Chromosome 10"/>
</dbReference>
<feature type="compositionally biased region" description="Polar residues" evidence="10">
    <location>
        <begin position="602"/>
        <end position="618"/>
    </location>
</feature>
<dbReference type="PROSITE" id="PS50026">
    <property type="entry name" value="EGF_3"/>
    <property type="match status" value="2"/>
</dbReference>
<dbReference type="GeneID" id="115823092"/>
<evidence type="ECO:0000256" key="1">
    <source>
        <dbReference type="ARBA" id="ARBA00004236"/>
    </source>
</evidence>
<gene>
    <name evidence="15" type="primary">heg1</name>
</gene>
<dbReference type="InterPro" id="IPR049883">
    <property type="entry name" value="NOTCH1_EGF-like"/>
</dbReference>
<feature type="compositionally biased region" description="Low complexity" evidence="10">
    <location>
        <begin position="574"/>
        <end position="593"/>
    </location>
</feature>
<feature type="compositionally biased region" description="Basic and acidic residues" evidence="10">
    <location>
        <begin position="157"/>
        <end position="175"/>
    </location>
</feature>
<dbReference type="GO" id="GO:0007507">
    <property type="term" value="P:heart development"/>
    <property type="evidence" value="ECO:0007669"/>
    <property type="project" value="TreeGrafter"/>
</dbReference>
<dbReference type="InterPro" id="IPR013032">
    <property type="entry name" value="EGF-like_CS"/>
</dbReference>
<proteinExistence type="predicted"/>
<dbReference type="InterPro" id="IPR009030">
    <property type="entry name" value="Growth_fac_rcpt_cys_sf"/>
</dbReference>
<dbReference type="PROSITE" id="PS00022">
    <property type="entry name" value="EGF_1"/>
    <property type="match status" value="1"/>
</dbReference>
<feature type="compositionally biased region" description="Polar residues" evidence="10">
    <location>
        <begin position="112"/>
        <end position="126"/>
    </location>
</feature>
<protein>
    <submittedName>
        <fullName evidence="15">Protein HEG</fullName>
    </submittedName>
</protein>
<evidence type="ECO:0000256" key="7">
    <source>
        <dbReference type="ARBA" id="ARBA00023157"/>
    </source>
</evidence>
<dbReference type="PANTHER" id="PTHR24037:SF3">
    <property type="entry name" value="PROTEIN HEG HOMOLOG 1"/>
    <property type="match status" value="1"/>
</dbReference>
<feature type="disulfide bond" evidence="9">
    <location>
        <begin position="648"/>
        <end position="657"/>
    </location>
</feature>
<feature type="region of interest" description="Disordered" evidence="10">
    <location>
        <begin position="112"/>
        <end position="178"/>
    </location>
</feature>
<feature type="domain" description="EGF-like" evidence="13">
    <location>
        <begin position="660"/>
        <end position="699"/>
    </location>
</feature>
<evidence type="ECO:0000256" key="3">
    <source>
        <dbReference type="ARBA" id="ARBA00022536"/>
    </source>
</evidence>
<keyword evidence="6 11" id="KW-0472">Membrane</keyword>
<feature type="domain" description="EGF-like" evidence="13">
    <location>
        <begin position="621"/>
        <end position="658"/>
    </location>
</feature>
<dbReference type="Pfam" id="PF12661">
    <property type="entry name" value="hEGF"/>
    <property type="match status" value="1"/>
</dbReference>
<dbReference type="InterPro" id="IPR018097">
    <property type="entry name" value="EGF_Ca-bd_CS"/>
</dbReference>
<dbReference type="RefSeq" id="XP_030642961.1">
    <property type="nucleotide sequence ID" value="XM_030787101.1"/>
</dbReference>
<keyword evidence="11" id="KW-1133">Transmembrane helix</keyword>
<keyword evidence="3 9" id="KW-0245">EGF-like domain</keyword>
<evidence type="ECO:0000256" key="9">
    <source>
        <dbReference type="PROSITE-ProRule" id="PRU00076"/>
    </source>
</evidence>
<dbReference type="GO" id="GO:0005509">
    <property type="term" value="F:calcium ion binding"/>
    <property type="evidence" value="ECO:0007669"/>
    <property type="project" value="InterPro"/>
</dbReference>
<dbReference type="Pfam" id="PF07645">
    <property type="entry name" value="EGF_CA"/>
    <property type="match status" value="2"/>
</dbReference>
<dbReference type="CDD" id="cd00054">
    <property type="entry name" value="EGF_CA"/>
    <property type="match status" value="1"/>
</dbReference>
<feature type="region of interest" description="Disordered" evidence="10">
    <location>
        <begin position="74"/>
        <end position="98"/>
    </location>
</feature>
<sequence length="1009" mass="109183">METCTFRHSKCVVLMVVFLKSVAGTFTPTINMDNTMITGTYYSAHTADAQEATFLSRELTTSTTVYIRESIKNSSPSKITDIPPRASEREQSLTETRTATDPYSIWATDTESWTSQGNVGSSTEVLSSNTESTTNRTTEGQKSTIVHTTHLTSSFSEEPHPVTEARSSRDSRTADNKVWVTDTQSTDTISDTDSIYLSTTISRAGERTLLSVPFNSTSPYTDDSNSSETAPHTFTSEIQSSGPTQNRESTESASSTGVDQVFTSSGTHLPTNTTQERPTETERFDPSQGTAHETGEPNVTGQSFDVTTDGDNPDITPPLTVVVNSPDEKTDVTVTSHTTGGETSFTEDSSVSVSSVPPLVSSEDSVTNASRPGAETSVTRVGVTRVITESSTGSVGTRGREEPEWTQTHHVDDTTLQGLTTAPPTLRDDVTTGDSSSRFFSLTPRTAQPTVPTEVLSTAEDRVTRRPVLTEQDTYRVTTAETPTSTPTTTPARTRATTTPPSPSATTQKPQPSTVVQPHTTPVTTETAQTTQQFPTSRTRGPQTARTSKTDVTTLHLETSTATPGNTTAQTAHTTALYSKSTSASSSRPAALTPGTHRTKGTTEMGSTPTTQTHVKSTPSADHACGAHRCANGGTCAETPGAGYSCRCLPAWGGPSCTEDVDECQSRPCPPNSVCVNTRGSFSCECPLGFDLEDGRTCTQVKTFLGTFRVNSTVHLMNVHEIQREILQLLNSSLSSLRGYRRSTLKQQEGKDLRFLAANMFSVSADVTSPDVSGSIQVSLRNCSKSSSHCGVKLHHQLSYHVESLCLAQNTSCDPQHSLCTDTNGTPYCQCLPGYFKNNPEDMTCRDCGDGFKLVNGTCVECMFGFGGFNCNNFYKLIAVVVSPAGGVLLLIVIIALIVTCCKKDKNDINKIIFKSGDLQMSPYSDFPKSNRVSMEWGRETIEMQENGSTKNLLQMTDIYYSPALRNSDLDRNGLYPFSGLPGSRHSCIYPAQWNPSFISDDSRRRDYF</sequence>
<keyword evidence="2" id="KW-1003">Cell membrane</keyword>
<feature type="compositionally biased region" description="Polar residues" evidence="10">
    <location>
        <begin position="537"/>
        <end position="573"/>
    </location>
</feature>
<dbReference type="PROSITE" id="PS01187">
    <property type="entry name" value="EGF_CA"/>
    <property type="match status" value="1"/>
</dbReference>
<feature type="compositionally biased region" description="Low complexity" evidence="10">
    <location>
        <begin position="127"/>
        <end position="138"/>
    </location>
</feature>
<dbReference type="OrthoDB" id="9946171at2759"/>
<comment type="subcellular location">
    <subcellularLocation>
        <location evidence="1">Cell membrane</location>
    </subcellularLocation>
</comment>
<evidence type="ECO:0000256" key="4">
    <source>
        <dbReference type="ARBA" id="ARBA00022729"/>
    </source>
</evidence>
<comment type="caution">
    <text evidence="9">Lacks conserved residue(s) required for the propagation of feature annotation.</text>
</comment>
<dbReference type="PROSITE" id="PS00010">
    <property type="entry name" value="ASX_HYDROXYL"/>
    <property type="match status" value="1"/>
</dbReference>
<feature type="transmembrane region" description="Helical" evidence="11">
    <location>
        <begin position="877"/>
        <end position="902"/>
    </location>
</feature>
<dbReference type="PROSITE" id="PS01186">
    <property type="entry name" value="EGF_2"/>
    <property type="match status" value="1"/>
</dbReference>
<dbReference type="InterPro" id="IPR000152">
    <property type="entry name" value="EGF-type_Asp/Asn_hydroxyl_site"/>
</dbReference>
<evidence type="ECO:0000259" key="13">
    <source>
        <dbReference type="PROSITE" id="PS50026"/>
    </source>
</evidence>
<dbReference type="GO" id="GO:0005886">
    <property type="term" value="C:plasma membrane"/>
    <property type="evidence" value="ECO:0007669"/>
    <property type="project" value="UniProtKB-SubCell"/>
</dbReference>
<feature type="region of interest" description="Disordered" evidence="10">
    <location>
        <begin position="416"/>
        <end position="618"/>
    </location>
</feature>
<evidence type="ECO:0000256" key="2">
    <source>
        <dbReference type="ARBA" id="ARBA00022475"/>
    </source>
</evidence>
<dbReference type="InterPro" id="IPR001881">
    <property type="entry name" value="EGF-like_Ca-bd_dom"/>
</dbReference>
<dbReference type="Gene3D" id="2.10.25.10">
    <property type="entry name" value="Laminin"/>
    <property type="match status" value="2"/>
</dbReference>
<dbReference type="FunCoup" id="A0A6J2WHZ1">
    <property type="interactions" value="303"/>
</dbReference>
<keyword evidence="7 9" id="KW-1015">Disulfide bond</keyword>
<dbReference type="SUPFAM" id="SSF57184">
    <property type="entry name" value="Growth factor receptor domain"/>
    <property type="match status" value="1"/>
</dbReference>
<keyword evidence="4 12" id="KW-0732">Signal</keyword>
<name>A0A6J2WHZ1_CHACN</name>
<dbReference type="CTD" id="57493"/>
<dbReference type="InterPro" id="IPR000742">
    <property type="entry name" value="EGF"/>
</dbReference>
<dbReference type="InParanoid" id="A0A6J2WHZ1"/>
<feature type="compositionally biased region" description="Polar residues" evidence="10">
    <location>
        <begin position="332"/>
        <end position="346"/>
    </location>
</feature>
<feature type="region of interest" description="Disordered" evidence="10">
    <location>
        <begin position="212"/>
        <end position="378"/>
    </location>
</feature>
<dbReference type="SMART" id="SM00179">
    <property type="entry name" value="EGF_CA"/>
    <property type="match status" value="2"/>
</dbReference>
<evidence type="ECO:0000313" key="14">
    <source>
        <dbReference type="Proteomes" id="UP000504632"/>
    </source>
</evidence>
<organism evidence="14 15">
    <name type="scientific">Chanos chanos</name>
    <name type="common">Milkfish</name>
    <name type="synonym">Mugil chanos</name>
    <dbReference type="NCBI Taxonomy" id="29144"/>
    <lineage>
        <taxon>Eukaryota</taxon>
        <taxon>Metazoa</taxon>
        <taxon>Chordata</taxon>
        <taxon>Craniata</taxon>
        <taxon>Vertebrata</taxon>
        <taxon>Euteleostomi</taxon>
        <taxon>Actinopterygii</taxon>
        <taxon>Neopterygii</taxon>
        <taxon>Teleostei</taxon>
        <taxon>Ostariophysi</taxon>
        <taxon>Gonorynchiformes</taxon>
        <taxon>Chanidae</taxon>
        <taxon>Chanos</taxon>
    </lineage>
</organism>
<dbReference type="AlphaFoldDB" id="A0A6J2WHZ1"/>
<evidence type="ECO:0000256" key="5">
    <source>
        <dbReference type="ARBA" id="ARBA00022737"/>
    </source>
</evidence>
<evidence type="ECO:0000256" key="12">
    <source>
        <dbReference type="SAM" id="SignalP"/>
    </source>
</evidence>
<feature type="signal peptide" evidence="12">
    <location>
        <begin position="1"/>
        <end position="24"/>
    </location>
</feature>
<evidence type="ECO:0000256" key="8">
    <source>
        <dbReference type="ARBA" id="ARBA00023180"/>
    </source>
</evidence>
<reference evidence="15" key="1">
    <citation type="submission" date="2025-08" db="UniProtKB">
        <authorList>
            <consortium name="RefSeq"/>
        </authorList>
    </citation>
    <scope>IDENTIFICATION</scope>
</reference>
<feature type="compositionally biased region" description="Polar residues" evidence="10">
    <location>
        <begin position="140"/>
        <end position="156"/>
    </location>
</feature>
<feature type="compositionally biased region" description="Low complexity" evidence="10">
    <location>
        <begin position="478"/>
        <end position="536"/>
    </location>
</feature>
<dbReference type="FunFam" id="2.10.25.10:FF:000038">
    <property type="entry name" value="Fibrillin 2"/>
    <property type="match status" value="1"/>
</dbReference>
<evidence type="ECO:0000256" key="6">
    <source>
        <dbReference type="ARBA" id="ARBA00023136"/>
    </source>
</evidence>
<dbReference type="SMART" id="SM00181">
    <property type="entry name" value="EGF"/>
    <property type="match status" value="3"/>
</dbReference>
<feature type="compositionally biased region" description="Polar residues" evidence="10">
    <location>
        <begin position="287"/>
        <end position="310"/>
    </location>
</feature>
<keyword evidence="5" id="KW-0677">Repeat</keyword>
<evidence type="ECO:0000256" key="11">
    <source>
        <dbReference type="SAM" id="Phobius"/>
    </source>
</evidence>
<keyword evidence="8" id="KW-0325">Glycoprotein</keyword>